<reference evidence="1 2" key="1">
    <citation type="submission" date="2013-12" db="EMBL/GenBank/DDBJ databases">
        <authorList>
            <person name="Stott M."/>
        </authorList>
    </citation>
    <scope>NUCLEOTIDE SEQUENCE [LARGE SCALE GENOMIC DNA]</scope>
    <source>
        <strain evidence="1 2">K22</strain>
    </source>
</reference>
<dbReference type="NCBIfam" id="NF041655">
    <property type="entry name" value="MM0924_fam"/>
    <property type="match status" value="1"/>
</dbReference>
<dbReference type="InterPro" id="IPR048163">
    <property type="entry name" value="MM0924_fam"/>
</dbReference>
<dbReference type="AlphaFoldDB" id="A0A0B6WX17"/>
<evidence type="ECO:0000313" key="1">
    <source>
        <dbReference type="EMBL" id="CDM65292.1"/>
    </source>
</evidence>
<dbReference type="Proteomes" id="UP000031518">
    <property type="component" value="Unassembled WGS sequence"/>
</dbReference>
<organism evidence="1 2">
    <name type="scientific">Pyrinomonas methylaliphatogenes</name>
    <dbReference type="NCBI Taxonomy" id="454194"/>
    <lineage>
        <taxon>Bacteria</taxon>
        <taxon>Pseudomonadati</taxon>
        <taxon>Acidobacteriota</taxon>
        <taxon>Blastocatellia</taxon>
        <taxon>Blastocatellales</taxon>
        <taxon>Pyrinomonadaceae</taxon>
        <taxon>Pyrinomonas</taxon>
    </lineage>
</organism>
<protein>
    <submittedName>
        <fullName evidence="1">Uncharacterized protein</fullName>
    </submittedName>
</protein>
<proteinExistence type="predicted"/>
<reference evidence="1 2" key="2">
    <citation type="submission" date="2015-01" db="EMBL/GenBank/DDBJ databases">
        <title>Complete genome sequence of Pyrinomonas methylaliphatogenes type strain K22T.</title>
        <authorList>
            <person name="Lee K.C.Y."/>
            <person name="Power J.F."/>
            <person name="Dunfield P.F."/>
            <person name="Morgan X.C."/>
            <person name="Huttenhower C."/>
            <person name="Stott M.B."/>
        </authorList>
    </citation>
    <scope>NUCLEOTIDE SEQUENCE [LARGE SCALE GENOMIC DNA]</scope>
    <source>
        <strain evidence="1 2">K22</strain>
    </source>
</reference>
<name>A0A0B6WX17_9BACT</name>
<dbReference type="RefSeq" id="WP_157770712.1">
    <property type="nucleotide sequence ID" value="NZ_CBXV010000004.1"/>
</dbReference>
<accession>A0A0B6WX17</accession>
<sequence length="71" mass="7912">MREFLAELIGKKVDLLCLGMANLRGEVVRVDGHVLHLRDGDGRIGYVAIDKIVAVWEAQDNEHRAGFTVPK</sequence>
<dbReference type="EMBL" id="CBXV010000004">
    <property type="protein sequence ID" value="CDM65292.1"/>
    <property type="molecule type" value="Genomic_DNA"/>
</dbReference>
<gene>
    <name evidence="1" type="ORF">PYK22_01290</name>
</gene>
<dbReference type="Pfam" id="PF21838">
    <property type="entry name" value="DUF6897"/>
    <property type="match status" value="1"/>
</dbReference>
<evidence type="ECO:0000313" key="2">
    <source>
        <dbReference type="Proteomes" id="UP000031518"/>
    </source>
</evidence>
<dbReference type="InterPro" id="IPR054192">
    <property type="entry name" value="DUF6897"/>
</dbReference>
<keyword evidence="2" id="KW-1185">Reference proteome</keyword>